<evidence type="ECO:0000256" key="1">
    <source>
        <dbReference type="ARBA" id="ARBA00004496"/>
    </source>
</evidence>
<evidence type="ECO:0000313" key="6">
    <source>
        <dbReference type="Proteomes" id="UP000800040"/>
    </source>
</evidence>
<dbReference type="GO" id="GO:0019894">
    <property type="term" value="F:kinesin binding"/>
    <property type="evidence" value="ECO:0007669"/>
    <property type="project" value="TreeGrafter"/>
</dbReference>
<dbReference type="PANTHER" id="PTHR45783:SF3">
    <property type="entry name" value="KINESIN LIGHT CHAIN"/>
    <property type="match status" value="1"/>
</dbReference>
<evidence type="ECO:0000256" key="4">
    <source>
        <dbReference type="ARBA" id="ARBA00022803"/>
    </source>
</evidence>
<keyword evidence="3" id="KW-0677">Repeat</keyword>
<feature type="non-terminal residue" evidence="5">
    <location>
        <position position="67"/>
    </location>
</feature>
<keyword evidence="2" id="KW-0963">Cytoplasm</keyword>
<dbReference type="Gene3D" id="1.25.40.10">
    <property type="entry name" value="Tetratricopeptide repeat domain"/>
    <property type="match status" value="1"/>
</dbReference>
<dbReference type="InterPro" id="IPR002151">
    <property type="entry name" value="Kinesin_light"/>
</dbReference>
<name>A0A6A5JY17_9PLEO</name>
<dbReference type="EMBL" id="ML975585">
    <property type="protein sequence ID" value="KAF1828280.1"/>
    <property type="molecule type" value="Genomic_DNA"/>
</dbReference>
<evidence type="ECO:0000256" key="2">
    <source>
        <dbReference type="ARBA" id="ARBA00022490"/>
    </source>
</evidence>
<sequence length="67" mass="7763">EAEPLFRQSAEQREKVLGAEDVDTLKSKYWLALTLHERQKYAEAEPLLRQLAEQQEKVLGADHKDTL</sequence>
<gene>
    <name evidence="5" type="ORF">BDW02DRAFT_462661</name>
</gene>
<dbReference type="GO" id="GO:0005871">
    <property type="term" value="C:kinesin complex"/>
    <property type="evidence" value="ECO:0007669"/>
    <property type="project" value="InterPro"/>
</dbReference>
<evidence type="ECO:0000313" key="5">
    <source>
        <dbReference type="EMBL" id="KAF1828280.1"/>
    </source>
</evidence>
<dbReference type="OrthoDB" id="3793057at2759"/>
<keyword evidence="6" id="KW-1185">Reference proteome</keyword>
<proteinExistence type="predicted"/>
<dbReference type="AlphaFoldDB" id="A0A6A5JY17"/>
<dbReference type="GO" id="GO:0005737">
    <property type="term" value="C:cytoplasm"/>
    <property type="evidence" value="ECO:0007669"/>
    <property type="project" value="UniProtKB-SubCell"/>
</dbReference>
<evidence type="ECO:0000256" key="3">
    <source>
        <dbReference type="ARBA" id="ARBA00022737"/>
    </source>
</evidence>
<dbReference type="GO" id="GO:0007018">
    <property type="term" value="P:microtubule-based movement"/>
    <property type="evidence" value="ECO:0007669"/>
    <property type="project" value="TreeGrafter"/>
</dbReference>
<feature type="non-terminal residue" evidence="5">
    <location>
        <position position="1"/>
    </location>
</feature>
<keyword evidence="4" id="KW-0802">TPR repeat</keyword>
<dbReference type="PANTHER" id="PTHR45783">
    <property type="entry name" value="KINESIN LIGHT CHAIN"/>
    <property type="match status" value="1"/>
</dbReference>
<reference evidence="5" key="1">
    <citation type="submission" date="2020-01" db="EMBL/GenBank/DDBJ databases">
        <authorList>
            <consortium name="DOE Joint Genome Institute"/>
            <person name="Haridas S."/>
            <person name="Albert R."/>
            <person name="Binder M."/>
            <person name="Bloem J."/>
            <person name="Labutti K."/>
            <person name="Salamov A."/>
            <person name="Andreopoulos B."/>
            <person name="Baker S.E."/>
            <person name="Barry K."/>
            <person name="Bills G."/>
            <person name="Bluhm B.H."/>
            <person name="Cannon C."/>
            <person name="Castanera R."/>
            <person name="Culley D.E."/>
            <person name="Daum C."/>
            <person name="Ezra D."/>
            <person name="Gonzalez J.B."/>
            <person name="Henrissat B."/>
            <person name="Kuo A."/>
            <person name="Liang C."/>
            <person name="Lipzen A."/>
            <person name="Lutzoni F."/>
            <person name="Magnuson J."/>
            <person name="Mondo S."/>
            <person name="Nolan M."/>
            <person name="Ohm R."/>
            <person name="Pangilinan J."/>
            <person name="Park H.-J."/>
            <person name="Ramirez L."/>
            <person name="Alfaro M."/>
            <person name="Sun H."/>
            <person name="Tritt A."/>
            <person name="Yoshinaga Y."/>
            <person name="Zwiers L.-H."/>
            <person name="Turgeon B.G."/>
            <person name="Goodwin S.B."/>
            <person name="Spatafora J.W."/>
            <person name="Crous P.W."/>
            <person name="Grigoriev I.V."/>
        </authorList>
    </citation>
    <scope>NUCLEOTIDE SEQUENCE</scope>
    <source>
        <strain evidence="5">P77</strain>
    </source>
</reference>
<evidence type="ECO:0008006" key="7">
    <source>
        <dbReference type="Google" id="ProtNLM"/>
    </source>
</evidence>
<dbReference type="Pfam" id="PF13374">
    <property type="entry name" value="TPR_10"/>
    <property type="match status" value="1"/>
</dbReference>
<dbReference type="Proteomes" id="UP000800040">
    <property type="component" value="Unassembled WGS sequence"/>
</dbReference>
<comment type="subcellular location">
    <subcellularLocation>
        <location evidence="1">Cytoplasm</location>
    </subcellularLocation>
</comment>
<accession>A0A6A5JY17</accession>
<dbReference type="InterPro" id="IPR011990">
    <property type="entry name" value="TPR-like_helical_dom_sf"/>
</dbReference>
<organism evidence="5 6">
    <name type="scientific">Decorospora gaudefroyi</name>
    <dbReference type="NCBI Taxonomy" id="184978"/>
    <lineage>
        <taxon>Eukaryota</taxon>
        <taxon>Fungi</taxon>
        <taxon>Dikarya</taxon>
        <taxon>Ascomycota</taxon>
        <taxon>Pezizomycotina</taxon>
        <taxon>Dothideomycetes</taxon>
        <taxon>Pleosporomycetidae</taxon>
        <taxon>Pleosporales</taxon>
        <taxon>Pleosporineae</taxon>
        <taxon>Pleosporaceae</taxon>
        <taxon>Decorospora</taxon>
    </lineage>
</organism>
<protein>
    <recommendedName>
        <fullName evidence="7">Kinesin light chain</fullName>
    </recommendedName>
</protein>
<dbReference type="SUPFAM" id="SSF48452">
    <property type="entry name" value="TPR-like"/>
    <property type="match status" value="1"/>
</dbReference>